<keyword evidence="4" id="KW-1185">Reference proteome</keyword>
<evidence type="ECO:0000256" key="1">
    <source>
        <dbReference type="SAM" id="Coils"/>
    </source>
</evidence>
<dbReference type="AlphaFoldDB" id="A0A316Z275"/>
<feature type="compositionally biased region" description="Basic and acidic residues" evidence="2">
    <location>
        <begin position="954"/>
        <end position="971"/>
    </location>
</feature>
<name>A0A316Z275_9BASI</name>
<feature type="compositionally biased region" description="Polar residues" evidence="2">
    <location>
        <begin position="937"/>
        <end position="951"/>
    </location>
</feature>
<organism evidence="3 4">
    <name type="scientific">Tilletiopsis washingtonensis</name>
    <dbReference type="NCBI Taxonomy" id="58919"/>
    <lineage>
        <taxon>Eukaryota</taxon>
        <taxon>Fungi</taxon>
        <taxon>Dikarya</taxon>
        <taxon>Basidiomycota</taxon>
        <taxon>Ustilaginomycotina</taxon>
        <taxon>Exobasidiomycetes</taxon>
        <taxon>Entylomatales</taxon>
        <taxon>Entylomatales incertae sedis</taxon>
        <taxon>Tilletiopsis</taxon>
    </lineage>
</organism>
<feature type="region of interest" description="Disordered" evidence="2">
    <location>
        <begin position="1"/>
        <end position="42"/>
    </location>
</feature>
<gene>
    <name evidence="3" type="ORF">FA09DRAFT_129423</name>
</gene>
<proteinExistence type="predicted"/>
<feature type="region of interest" description="Disordered" evidence="2">
    <location>
        <begin position="394"/>
        <end position="540"/>
    </location>
</feature>
<feature type="compositionally biased region" description="Low complexity" evidence="2">
    <location>
        <begin position="426"/>
        <end position="440"/>
    </location>
</feature>
<feature type="compositionally biased region" description="Low complexity" evidence="2">
    <location>
        <begin position="795"/>
        <end position="804"/>
    </location>
</feature>
<feature type="compositionally biased region" description="Gly residues" evidence="2">
    <location>
        <begin position="1"/>
        <end position="11"/>
    </location>
</feature>
<dbReference type="Proteomes" id="UP000245946">
    <property type="component" value="Unassembled WGS sequence"/>
</dbReference>
<dbReference type="RefSeq" id="XP_025596169.1">
    <property type="nucleotide sequence ID" value="XM_025739074.1"/>
</dbReference>
<dbReference type="EMBL" id="KZ819302">
    <property type="protein sequence ID" value="PWN95890.1"/>
    <property type="molecule type" value="Genomic_DNA"/>
</dbReference>
<feature type="compositionally biased region" description="Low complexity" evidence="2">
    <location>
        <begin position="1022"/>
        <end position="1060"/>
    </location>
</feature>
<evidence type="ECO:0000313" key="4">
    <source>
        <dbReference type="Proteomes" id="UP000245946"/>
    </source>
</evidence>
<sequence>MLDGGGGGGHSRLGSEAASEELEHERELEELEDSVRQSRNTDDFTRIIGQFRLERRRRSGRSHADASSSQVHLGLPSSGSGHFGQAGGRPASMYSVDDSSYGPEYADDAASIVTTRSGGGGPGGMRVQVRCTCCCGRGEDCDSMRRATREWADMESDLRLAAEIGQALLRRNDSLTASLSSAKITHEQQRDALMARLTGSIKESAQLERELKQCGLNLEAADAGNRALLHELDELRGEASTLRIKGARCAAAEERATRMQQDMDDLRQELSAERKRADGAEARMRKLGVRNVELSESLRAAKGEAQLGLAESQRAAAERQGPTGEGWEKAKARLQQSLSSVKTEGLASSGEVMAILESLIADNEVLKTGNAQLRTLLDASNEEVSSLREQVLLAGGSEDRAAPPPSSRQRTESGAADFRESYGRPAAAQHGRRASAASGSMMLSDLDSIPRPSLADEVVRETQRPQYPARTASRASARELPASSPRVEHASLPSPALTSASFSTTPSTAGRATDDAATTPGTTVAGDEADSHLRASVPAKARDPRTAQLVNLLDYIQRVFARLASADVDTLSKRLQRQHLTGDVGHLARTTVNGIMRDVDGLREHFRRLIEAEARAGMTAAAARDDAASVHSGSSANKPGAAAAELDSLIARRDFFALVKLLRDIFFEMARLRNVVNEVHLQPANAAKILQEQLGAAIAEEKGVSAWAGRFFSAVAGGVAGAPSAAAPAATAPSQAAPSLARISAPRTTSGALAPRASAAVTSTAVAVEVKGSHASAGSTGGADEHAGSPPGSMLRAGPRPALGRAGGSLNRTQSRNLSGLFAGAMADDWDVIDRREGSASAGSASGFAAAAGPSRMGLMRNQHLQRSDGGGGGHRPLSRIVDDDELSLHHANAYPERKLRPRGLSDSSIRSTFLEDARSGSASAQVRPPPMGRLITPSTLSLQAPASTTARAVRVEDLPDAHTPDTRSEDSSSTTGASAAPKGRAAGAMGFLTGGLSLGIPSLRPATSSAALSLAAARSAAGSRSPSGSSSTGGFATSPAHFGTSPGATPAASPLPAAAGRRREASATRGADDLGSSFARPSRVGY</sequence>
<feature type="coiled-coil region" evidence="1">
    <location>
        <begin position="218"/>
        <end position="283"/>
    </location>
</feature>
<dbReference type="OrthoDB" id="4088568at2759"/>
<dbReference type="GeneID" id="37266620"/>
<feature type="region of interest" description="Disordered" evidence="2">
    <location>
        <begin position="1022"/>
        <end position="1087"/>
    </location>
</feature>
<feature type="compositionally biased region" description="Basic and acidic residues" evidence="2">
    <location>
        <begin position="1062"/>
        <end position="1073"/>
    </location>
</feature>
<feature type="region of interest" description="Disordered" evidence="2">
    <location>
        <begin position="916"/>
        <end position="984"/>
    </location>
</feature>
<dbReference type="STRING" id="58919.A0A316Z275"/>
<keyword evidence="1" id="KW-0175">Coiled coil</keyword>
<feature type="region of interest" description="Disordered" evidence="2">
    <location>
        <begin position="772"/>
        <end position="814"/>
    </location>
</feature>
<accession>A0A316Z275</accession>
<evidence type="ECO:0000313" key="3">
    <source>
        <dbReference type="EMBL" id="PWN95890.1"/>
    </source>
</evidence>
<feature type="compositionally biased region" description="Basic and acidic residues" evidence="2">
    <location>
        <begin position="21"/>
        <end position="42"/>
    </location>
</feature>
<evidence type="ECO:0000256" key="2">
    <source>
        <dbReference type="SAM" id="MobiDB-lite"/>
    </source>
</evidence>
<protein>
    <submittedName>
        <fullName evidence="3">Uncharacterized protein</fullName>
    </submittedName>
</protein>
<feature type="compositionally biased region" description="Low complexity" evidence="2">
    <location>
        <begin position="490"/>
        <end position="526"/>
    </location>
</feature>
<feature type="region of interest" description="Disordered" evidence="2">
    <location>
        <begin position="55"/>
        <end position="95"/>
    </location>
</feature>
<feature type="region of interest" description="Disordered" evidence="2">
    <location>
        <begin position="864"/>
        <end position="884"/>
    </location>
</feature>
<reference evidence="3 4" key="1">
    <citation type="journal article" date="2018" name="Mol. Biol. Evol.">
        <title>Broad Genomic Sampling Reveals a Smut Pathogenic Ancestry of the Fungal Clade Ustilaginomycotina.</title>
        <authorList>
            <person name="Kijpornyongpan T."/>
            <person name="Mondo S.J."/>
            <person name="Barry K."/>
            <person name="Sandor L."/>
            <person name="Lee J."/>
            <person name="Lipzen A."/>
            <person name="Pangilinan J."/>
            <person name="LaButti K."/>
            <person name="Hainaut M."/>
            <person name="Henrissat B."/>
            <person name="Grigoriev I.V."/>
            <person name="Spatafora J.W."/>
            <person name="Aime M.C."/>
        </authorList>
    </citation>
    <scope>NUCLEOTIDE SEQUENCE [LARGE SCALE GENOMIC DNA]</scope>
    <source>
        <strain evidence="3 4">MCA 4186</strain>
    </source>
</reference>